<dbReference type="PROSITE" id="PS51186">
    <property type="entry name" value="GNAT"/>
    <property type="match status" value="1"/>
</dbReference>
<dbReference type="InterPro" id="IPR016181">
    <property type="entry name" value="Acyl_CoA_acyltransferase"/>
</dbReference>
<protein>
    <recommendedName>
        <fullName evidence="3">N-acetyltransferase domain-containing protein</fullName>
    </recommendedName>
</protein>
<keyword evidence="1" id="KW-0808">Transferase</keyword>
<evidence type="ECO:0000313" key="4">
    <source>
        <dbReference type="EMBL" id="KIP51620.1"/>
    </source>
</evidence>
<dbReference type="CDD" id="cd04301">
    <property type="entry name" value="NAT_SF"/>
    <property type="match status" value="1"/>
</dbReference>
<evidence type="ECO:0000256" key="2">
    <source>
        <dbReference type="ARBA" id="ARBA00023315"/>
    </source>
</evidence>
<dbReference type="PANTHER" id="PTHR43877">
    <property type="entry name" value="AMINOALKYLPHOSPHONATE N-ACETYLTRANSFERASE-RELATED-RELATED"/>
    <property type="match status" value="1"/>
</dbReference>
<comment type="caution">
    <text evidence="4">The sequence shown here is derived from an EMBL/GenBank/DDBJ whole genome shotgun (WGS) entry which is preliminary data.</text>
</comment>
<dbReference type="InterPro" id="IPR050832">
    <property type="entry name" value="Bact_Acetyltransf"/>
</dbReference>
<dbReference type="RefSeq" id="WP_042545147.1">
    <property type="nucleotide sequence ID" value="NZ_JXSQ01000028.1"/>
</dbReference>
<dbReference type="Pfam" id="PF13508">
    <property type="entry name" value="Acetyltransf_7"/>
    <property type="match status" value="1"/>
</dbReference>
<feature type="domain" description="N-acetyltransferase" evidence="3">
    <location>
        <begin position="96"/>
        <end position="229"/>
    </location>
</feature>
<keyword evidence="2" id="KW-0012">Acyltransferase</keyword>
<dbReference type="GO" id="GO:0016747">
    <property type="term" value="F:acyltransferase activity, transferring groups other than amino-acyl groups"/>
    <property type="evidence" value="ECO:0007669"/>
    <property type="project" value="InterPro"/>
</dbReference>
<organism evidence="4 5">
    <name type="scientific">Leucobacter komagatae</name>
    <dbReference type="NCBI Taxonomy" id="55969"/>
    <lineage>
        <taxon>Bacteria</taxon>
        <taxon>Bacillati</taxon>
        <taxon>Actinomycetota</taxon>
        <taxon>Actinomycetes</taxon>
        <taxon>Micrococcales</taxon>
        <taxon>Microbacteriaceae</taxon>
        <taxon>Leucobacter</taxon>
    </lineage>
</organism>
<dbReference type="AlphaFoldDB" id="A0A0D0H3A9"/>
<evidence type="ECO:0000256" key="1">
    <source>
        <dbReference type="ARBA" id="ARBA00022679"/>
    </source>
</evidence>
<dbReference type="Proteomes" id="UP000032120">
    <property type="component" value="Unassembled WGS sequence"/>
</dbReference>
<dbReference type="EMBL" id="JXSQ01000028">
    <property type="protein sequence ID" value="KIP51620.1"/>
    <property type="molecule type" value="Genomic_DNA"/>
</dbReference>
<gene>
    <name evidence="4" type="ORF">SD72_14350</name>
</gene>
<evidence type="ECO:0000313" key="5">
    <source>
        <dbReference type="Proteomes" id="UP000032120"/>
    </source>
</evidence>
<reference evidence="4 5" key="1">
    <citation type="submission" date="2015-01" db="EMBL/GenBank/DDBJ databases">
        <title>Draft genome sequence of Leucobacter komagatae strain VKM ST2845.</title>
        <authorList>
            <person name="Karlyshev A.V."/>
            <person name="Kudryashova E.B."/>
        </authorList>
    </citation>
    <scope>NUCLEOTIDE SEQUENCE [LARGE SCALE GENOMIC DNA]</scope>
    <source>
        <strain evidence="4 5">VKM ST2845</strain>
    </source>
</reference>
<evidence type="ECO:0000259" key="3">
    <source>
        <dbReference type="PROSITE" id="PS51186"/>
    </source>
</evidence>
<dbReference type="Gene3D" id="3.40.630.30">
    <property type="match status" value="1"/>
</dbReference>
<dbReference type="InterPro" id="IPR000182">
    <property type="entry name" value="GNAT_dom"/>
</dbReference>
<proteinExistence type="predicted"/>
<accession>A0A0D0H3A9</accession>
<dbReference type="SUPFAM" id="SSF55729">
    <property type="entry name" value="Acyl-CoA N-acyltransferases (Nat)"/>
    <property type="match status" value="1"/>
</dbReference>
<dbReference type="OrthoDB" id="5243104at2"/>
<keyword evidence="5" id="KW-1185">Reference proteome</keyword>
<sequence length="229" mass="23976">MLRATAGRIDDALDALTDLPALWHSWPHRPAWNIEDELTARGFVFEEEEPLMTLRFPPAKNAQTDIGPAVAPAPARAAAVAGKKAPHPLESPLGPASIRLVDGEEALLAWEELWTGSASDPAVHAALAAAGLGTHRVAHHFVAEVDGSLVGCGAAVVARATVAVEHIVTAATHRRRGIGAQLTGAALAIGRDHGATTAILTASPDGAALYHRLGFVDREPVRRFVAPGR</sequence>
<name>A0A0D0H3A9_9MICO</name>